<dbReference type="Gene3D" id="6.10.140.1430">
    <property type="match status" value="1"/>
</dbReference>
<evidence type="ECO:0000256" key="1">
    <source>
        <dbReference type="SAM" id="MobiDB-lite"/>
    </source>
</evidence>
<dbReference type="AlphaFoldDB" id="Q1KUW4"/>
<proteinExistence type="predicted"/>
<dbReference type="PANTHER" id="PTHR34191:SF23">
    <property type="entry name" value="ABA-INDUCIBLE PROTEIN-LIKE"/>
    <property type="match status" value="1"/>
</dbReference>
<feature type="compositionally biased region" description="Low complexity" evidence="1">
    <location>
        <begin position="33"/>
        <end position="47"/>
    </location>
</feature>
<reference evidence="2" key="1">
    <citation type="journal article" date="2006" name="Plant Cell">
        <title>Independent ancient polyploidy events in the sister families Brassicaceae and Cleomaceae.</title>
        <authorList>
            <person name="Schranz M.E."/>
            <person name="Mitchell-Olds T."/>
        </authorList>
    </citation>
    <scope>NUCLEOTIDE SEQUENCE</scope>
</reference>
<dbReference type="EMBL" id="DQ415920">
    <property type="protein sequence ID" value="ABD96872.1"/>
    <property type="molecule type" value="Genomic_DNA"/>
</dbReference>
<feature type="compositionally biased region" description="Basic and acidic residues" evidence="1">
    <location>
        <begin position="48"/>
        <end position="69"/>
    </location>
</feature>
<protein>
    <submittedName>
        <fullName evidence="2">Uncharacterized protein</fullName>
    </submittedName>
</protein>
<feature type="compositionally biased region" description="Polar residues" evidence="1">
    <location>
        <begin position="1"/>
        <end position="20"/>
    </location>
</feature>
<dbReference type="InterPro" id="IPR039624">
    <property type="entry name" value="LEA1/2/D7/KIN2"/>
</dbReference>
<feature type="compositionally biased region" description="Basic and acidic residues" evidence="1">
    <location>
        <begin position="21"/>
        <end position="32"/>
    </location>
</feature>
<organism evidence="2">
    <name type="scientific">Tarenaya spinosa</name>
    <dbReference type="NCBI Taxonomy" id="228870"/>
    <lineage>
        <taxon>Eukaryota</taxon>
        <taxon>Viridiplantae</taxon>
        <taxon>Streptophyta</taxon>
        <taxon>Embryophyta</taxon>
        <taxon>Tracheophyta</taxon>
        <taxon>Spermatophyta</taxon>
        <taxon>Magnoliopsida</taxon>
        <taxon>eudicotyledons</taxon>
        <taxon>Gunneridae</taxon>
        <taxon>Pentapetalae</taxon>
        <taxon>rosids</taxon>
        <taxon>malvids</taxon>
        <taxon>Brassicales</taxon>
        <taxon>Cleomaceae</taxon>
        <taxon>New World clade</taxon>
        <taxon>Tarenaya</taxon>
    </lineage>
</organism>
<dbReference type="PANTHER" id="PTHR34191">
    <property type="entry name" value="LATE EMBRYOGENESIS ABUNDANT PROTEIN (LEA) FAMILY PROTEIN"/>
    <property type="match status" value="1"/>
</dbReference>
<sequence>MADNSQQMSFQAGQATGQTQEKARGMMDRAKDAAQSARQSMQQAGQQMKEKAQGAADAMKDKTGINKNN</sequence>
<name>Q1KUW4_9ROSI</name>
<evidence type="ECO:0000313" key="2">
    <source>
        <dbReference type="EMBL" id="ABD96872.1"/>
    </source>
</evidence>
<accession>Q1KUW4</accession>
<feature type="region of interest" description="Disordered" evidence="1">
    <location>
        <begin position="1"/>
        <end position="69"/>
    </location>
</feature>